<dbReference type="GO" id="GO:0003700">
    <property type="term" value="F:DNA-binding transcription factor activity"/>
    <property type="evidence" value="ECO:0007669"/>
    <property type="project" value="InterPro"/>
</dbReference>
<evidence type="ECO:0000313" key="3">
    <source>
        <dbReference type="Proteomes" id="UP000322267"/>
    </source>
</evidence>
<dbReference type="InterPro" id="IPR013324">
    <property type="entry name" value="RNA_pol_sigma_r3/r4-like"/>
</dbReference>
<evidence type="ECO:0000313" key="2">
    <source>
        <dbReference type="EMBL" id="TYS12979.1"/>
    </source>
</evidence>
<dbReference type="Pfam" id="PF04545">
    <property type="entry name" value="Sigma70_r4"/>
    <property type="match status" value="1"/>
</dbReference>
<name>A0A5D4NGP3_9BACI</name>
<dbReference type="Gene3D" id="1.20.140.160">
    <property type="match status" value="1"/>
</dbReference>
<sequence>MEENRITEEDILFFVKMVKSPYGQPKGYYRYLKDRNSDEYKMFILAYLYFRKSLAERDREILDLVYCLNNDLLTLNDIGKRMNISGSRVSSIRNLAERRLSIRMLNFLNGHTPRKKSLYSIIRDLPDEELIKLLQATRPWETVIQDFAEVGELSTARRKRVIHLVYRVWDFDMLDHREKIIKLLKIEREQIHWS</sequence>
<dbReference type="SUPFAM" id="SSF88659">
    <property type="entry name" value="Sigma3 and sigma4 domains of RNA polymerase sigma factors"/>
    <property type="match status" value="1"/>
</dbReference>
<dbReference type="AlphaFoldDB" id="A0A5D4NGP3"/>
<feature type="domain" description="RNA polymerase sigma-70 region 4" evidence="1">
    <location>
        <begin position="53"/>
        <end position="100"/>
    </location>
</feature>
<dbReference type="Proteomes" id="UP000322267">
    <property type="component" value="Unassembled WGS sequence"/>
</dbReference>
<dbReference type="RefSeq" id="WP_148942328.1">
    <property type="nucleotide sequence ID" value="NZ_VTEI01000026.1"/>
</dbReference>
<organism evidence="2 3">
    <name type="scientific">Rossellomorea vietnamensis</name>
    <dbReference type="NCBI Taxonomy" id="218284"/>
    <lineage>
        <taxon>Bacteria</taxon>
        <taxon>Bacillati</taxon>
        <taxon>Bacillota</taxon>
        <taxon>Bacilli</taxon>
        <taxon>Bacillales</taxon>
        <taxon>Bacillaceae</taxon>
        <taxon>Rossellomorea</taxon>
    </lineage>
</organism>
<proteinExistence type="predicted"/>
<dbReference type="EMBL" id="VTEI01000026">
    <property type="protein sequence ID" value="TYS12979.1"/>
    <property type="molecule type" value="Genomic_DNA"/>
</dbReference>
<protein>
    <recommendedName>
        <fullName evidence="1">RNA polymerase sigma-70 region 4 domain-containing protein</fullName>
    </recommendedName>
</protein>
<dbReference type="InterPro" id="IPR007630">
    <property type="entry name" value="RNA_pol_sigma70_r4"/>
</dbReference>
<dbReference type="GO" id="GO:0006352">
    <property type="term" value="P:DNA-templated transcription initiation"/>
    <property type="evidence" value="ECO:0007669"/>
    <property type="project" value="InterPro"/>
</dbReference>
<dbReference type="OrthoDB" id="2942662at2"/>
<gene>
    <name evidence="2" type="ORF">FZC78_22610</name>
</gene>
<accession>A0A5D4NGP3</accession>
<comment type="caution">
    <text evidence="2">The sequence shown here is derived from an EMBL/GenBank/DDBJ whole genome shotgun (WGS) entry which is preliminary data.</text>
</comment>
<reference evidence="2 3" key="1">
    <citation type="submission" date="2019-08" db="EMBL/GenBank/DDBJ databases">
        <title>Bacillus genomes from the desert of Cuatro Cienegas, Coahuila.</title>
        <authorList>
            <person name="Olmedo-Alvarez G."/>
        </authorList>
    </citation>
    <scope>NUCLEOTIDE SEQUENCE [LARGE SCALE GENOMIC DNA]</scope>
    <source>
        <strain evidence="2 3">CH34_1T</strain>
    </source>
</reference>
<evidence type="ECO:0000259" key="1">
    <source>
        <dbReference type="Pfam" id="PF04545"/>
    </source>
</evidence>